<keyword evidence="2" id="KW-0238">DNA-binding</keyword>
<keyword evidence="1" id="KW-0805">Transcription regulation</keyword>
<protein>
    <submittedName>
        <fullName evidence="5">Heavy metal-responsive transcriptional regulator</fullName>
    </submittedName>
</protein>
<gene>
    <name evidence="5" type="ORF">E5344_04135</name>
</gene>
<evidence type="ECO:0000313" key="6">
    <source>
        <dbReference type="Proteomes" id="UP000309893"/>
    </source>
</evidence>
<dbReference type="PANTHER" id="PTHR30204">
    <property type="entry name" value="REDOX-CYCLING DRUG-SENSING TRANSCRIPTIONAL ACTIVATOR SOXR"/>
    <property type="match status" value="1"/>
</dbReference>
<dbReference type="OrthoDB" id="9802039at2"/>
<dbReference type="AlphaFoldDB" id="A0A4S2DC41"/>
<dbReference type="PROSITE" id="PS00552">
    <property type="entry name" value="HTH_MERR_1"/>
    <property type="match status" value="1"/>
</dbReference>
<dbReference type="Gene3D" id="1.10.1660.10">
    <property type="match status" value="1"/>
</dbReference>
<dbReference type="GO" id="GO:0003700">
    <property type="term" value="F:DNA-binding transcription factor activity"/>
    <property type="evidence" value="ECO:0007669"/>
    <property type="project" value="InterPro"/>
</dbReference>
<sequence length="129" mass="14044">MRIGEVAAASGVTTKALRFYEERGLLPQADRATNGYRDYPEDTIVRLEFIRRSQVAGLTLAEILDILQIRDAGTAPCGHVRDQLAEHLTNLDRHIAELTALRETVAGLHGTAAAADPAQCNAEVICSYL</sequence>
<dbReference type="SMART" id="SM00422">
    <property type="entry name" value="HTH_MERR"/>
    <property type="match status" value="1"/>
</dbReference>
<dbReference type="InterPro" id="IPR000551">
    <property type="entry name" value="MerR-type_HTH_dom"/>
</dbReference>
<dbReference type="InterPro" id="IPR009061">
    <property type="entry name" value="DNA-bd_dom_put_sf"/>
</dbReference>
<dbReference type="CDD" id="cd04770">
    <property type="entry name" value="HTH_HMRTR"/>
    <property type="match status" value="1"/>
</dbReference>
<name>A0A4S2DC41_9MICO</name>
<evidence type="ECO:0000259" key="4">
    <source>
        <dbReference type="PROSITE" id="PS50937"/>
    </source>
</evidence>
<dbReference type="Proteomes" id="UP000309893">
    <property type="component" value="Unassembled WGS sequence"/>
</dbReference>
<comment type="caution">
    <text evidence="5">The sequence shown here is derived from an EMBL/GenBank/DDBJ whole genome shotgun (WGS) entry which is preliminary data.</text>
</comment>
<dbReference type="GO" id="GO:0003677">
    <property type="term" value="F:DNA binding"/>
    <property type="evidence" value="ECO:0007669"/>
    <property type="project" value="UniProtKB-KW"/>
</dbReference>
<dbReference type="PROSITE" id="PS50937">
    <property type="entry name" value="HTH_MERR_2"/>
    <property type="match status" value="1"/>
</dbReference>
<evidence type="ECO:0000256" key="2">
    <source>
        <dbReference type="ARBA" id="ARBA00023125"/>
    </source>
</evidence>
<dbReference type="RefSeq" id="WP_135948800.1">
    <property type="nucleotide sequence ID" value="NZ_SRYO01000002.1"/>
</dbReference>
<evidence type="ECO:0000256" key="1">
    <source>
        <dbReference type="ARBA" id="ARBA00023015"/>
    </source>
</evidence>
<dbReference type="Pfam" id="PF13411">
    <property type="entry name" value="MerR_1"/>
    <property type="match status" value="1"/>
</dbReference>
<feature type="domain" description="HTH merR-type" evidence="4">
    <location>
        <begin position="1"/>
        <end position="69"/>
    </location>
</feature>
<organism evidence="5 6">
    <name type="scientific">Microbacterium laevaniformans</name>
    <dbReference type="NCBI Taxonomy" id="36807"/>
    <lineage>
        <taxon>Bacteria</taxon>
        <taxon>Bacillati</taxon>
        <taxon>Actinomycetota</taxon>
        <taxon>Actinomycetes</taxon>
        <taxon>Micrococcales</taxon>
        <taxon>Microbacteriaceae</taxon>
        <taxon>Microbacterium</taxon>
    </lineage>
</organism>
<dbReference type="PRINTS" id="PR00040">
    <property type="entry name" value="HTHMERR"/>
</dbReference>
<dbReference type="InterPro" id="IPR047057">
    <property type="entry name" value="MerR_fam"/>
</dbReference>
<dbReference type="PANTHER" id="PTHR30204:SF94">
    <property type="entry name" value="HEAVY METAL-DEPENDENT TRANSCRIPTIONAL REGULATOR HI_0293-RELATED"/>
    <property type="match status" value="1"/>
</dbReference>
<dbReference type="SUPFAM" id="SSF46955">
    <property type="entry name" value="Putative DNA-binding domain"/>
    <property type="match status" value="1"/>
</dbReference>
<keyword evidence="3" id="KW-0804">Transcription</keyword>
<evidence type="ECO:0000256" key="3">
    <source>
        <dbReference type="ARBA" id="ARBA00023163"/>
    </source>
</evidence>
<accession>A0A4S2DC41</accession>
<evidence type="ECO:0000313" key="5">
    <source>
        <dbReference type="EMBL" id="TGY38431.1"/>
    </source>
</evidence>
<proteinExistence type="predicted"/>
<reference evidence="5 6" key="1">
    <citation type="submission" date="2019-04" db="EMBL/GenBank/DDBJ databases">
        <title>Microbes associate with the intestines of laboratory mice.</title>
        <authorList>
            <person name="Navarre W."/>
            <person name="Wong E."/>
            <person name="Huang K."/>
            <person name="Tropini C."/>
            <person name="Ng K."/>
            <person name="Yu B."/>
        </authorList>
    </citation>
    <scope>NUCLEOTIDE SEQUENCE [LARGE SCALE GENOMIC DNA]</scope>
    <source>
        <strain evidence="5 6">NM46_B2-13</strain>
    </source>
</reference>
<dbReference type="EMBL" id="SRYO01000002">
    <property type="protein sequence ID" value="TGY38431.1"/>
    <property type="molecule type" value="Genomic_DNA"/>
</dbReference>